<dbReference type="EMBL" id="BLWC01000001">
    <property type="protein sequence ID" value="GFM95647.1"/>
    <property type="molecule type" value="Genomic_DNA"/>
</dbReference>
<keyword evidence="6" id="KW-1185">Reference proteome</keyword>
<dbReference type="RefSeq" id="WP_173310736.1">
    <property type="nucleotide sequence ID" value="NZ_BAAAUE010000008.1"/>
</dbReference>
<dbReference type="InterPro" id="IPR004193">
    <property type="entry name" value="Glyco_hydro_13_N"/>
</dbReference>
<dbReference type="InterPro" id="IPR013783">
    <property type="entry name" value="Ig-like_fold"/>
</dbReference>
<evidence type="ECO:0000313" key="7">
    <source>
        <dbReference type="Proteomes" id="UP000530403"/>
    </source>
</evidence>
<dbReference type="EMBL" id="JACCCF010000001">
    <property type="protein sequence ID" value="NYE39419.1"/>
    <property type="molecule type" value="Genomic_DNA"/>
</dbReference>
<dbReference type="SMART" id="SM00642">
    <property type="entry name" value="Aamy"/>
    <property type="match status" value="1"/>
</dbReference>
<dbReference type="SUPFAM" id="SSF51445">
    <property type="entry name" value="(Trans)glycosidases"/>
    <property type="match status" value="1"/>
</dbReference>
<dbReference type="Proteomes" id="UP000498980">
    <property type="component" value="Unassembled WGS sequence"/>
</dbReference>
<dbReference type="InterPro" id="IPR014756">
    <property type="entry name" value="Ig_E-set"/>
</dbReference>
<reference evidence="4 6" key="1">
    <citation type="submission" date="2020-05" db="EMBL/GenBank/DDBJ databases">
        <title>Whole genome shotgun sequence of Streptomyces fulvorobeus NBRC 15897.</title>
        <authorList>
            <person name="Komaki H."/>
            <person name="Tamura T."/>
        </authorList>
    </citation>
    <scope>NUCLEOTIDE SEQUENCE [LARGE SCALE GENOMIC DNA]</scope>
    <source>
        <strain evidence="4 6">NBRC 15897</strain>
    </source>
</reference>
<keyword evidence="2" id="KW-0732">Signal</keyword>
<comment type="caution">
    <text evidence="4">The sequence shown here is derived from an EMBL/GenBank/DDBJ whole genome shotgun (WGS) entry which is preliminary data.</text>
</comment>
<dbReference type="InterPro" id="IPR006047">
    <property type="entry name" value="GH13_cat_dom"/>
</dbReference>
<evidence type="ECO:0000256" key="2">
    <source>
        <dbReference type="SAM" id="SignalP"/>
    </source>
</evidence>
<gene>
    <name evidence="5" type="ORF">HEB29_000430</name>
    <name evidence="4" type="ORF">Sfulv_04580</name>
</gene>
<dbReference type="Gene3D" id="2.60.40.10">
    <property type="entry name" value="Immunoglobulins"/>
    <property type="match status" value="3"/>
</dbReference>
<reference evidence="5 7" key="2">
    <citation type="submission" date="2020-07" db="EMBL/GenBank/DDBJ databases">
        <title>Sequencing the genomes of 1000 actinobacteria strains.</title>
        <authorList>
            <person name="Klenk H.-P."/>
        </authorList>
    </citation>
    <scope>NUCLEOTIDE SEQUENCE [LARGE SCALE GENOMIC DNA]</scope>
    <source>
        <strain evidence="5 7">DSM 41455</strain>
    </source>
</reference>
<dbReference type="CDD" id="cd11341">
    <property type="entry name" value="AmyAc_Pullulanase_LD-like"/>
    <property type="match status" value="1"/>
</dbReference>
<proteinExistence type="inferred from homology"/>
<dbReference type="Pfam" id="PF22058">
    <property type="entry name" value="X25_BaPul_like"/>
    <property type="match status" value="2"/>
</dbReference>
<evidence type="ECO:0000313" key="5">
    <source>
        <dbReference type="EMBL" id="NYE39419.1"/>
    </source>
</evidence>
<protein>
    <submittedName>
        <fullName evidence="5">Pullulanase</fullName>
        <ecNumber evidence="5">3.2.1.41</ecNumber>
    </submittedName>
</protein>
<dbReference type="EC" id="3.2.1.41" evidence="5"/>
<dbReference type="SUPFAM" id="SSF81296">
    <property type="entry name" value="E set domains"/>
    <property type="match status" value="1"/>
</dbReference>
<evidence type="ECO:0000313" key="4">
    <source>
        <dbReference type="EMBL" id="GFM95647.1"/>
    </source>
</evidence>
<dbReference type="Pfam" id="PF02922">
    <property type="entry name" value="CBM_48"/>
    <property type="match status" value="1"/>
</dbReference>
<dbReference type="CDD" id="cd12962">
    <property type="entry name" value="X25_BaPul_like"/>
    <property type="match status" value="2"/>
</dbReference>
<dbReference type="InterPro" id="IPR017853">
    <property type="entry name" value="GH"/>
</dbReference>
<dbReference type="InterPro" id="IPR054409">
    <property type="entry name" value="X25_BaPul-like"/>
</dbReference>
<dbReference type="AlphaFoldDB" id="A0A7J0C0T7"/>
<dbReference type="PANTHER" id="PTHR43002">
    <property type="entry name" value="GLYCOGEN DEBRANCHING ENZYME"/>
    <property type="match status" value="1"/>
</dbReference>
<dbReference type="Gene3D" id="3.20.20.80">
    <property type="entry name" value="Glycosidases"/>
    <property type="match status" value="1"/>
</dbReference>
<dbReference type="GO" id="GO:0051060">
    <property type="term" value="F:pullulanase activity"/>
    <property type="evidence" value="ECO:0007669"/>
    <property type="project" value="UniProtKB-EC"/>
</dbReference>
<dbReference type="Pfam" id="PF00128">
    <property type="entry name" value="Alpha-amylase"/>
    <property type="match status" value="1"/>
</dbReference>
<dbReference type="GO" id="GO:0005975">
    <property type="term" value="P:carbohydrate metabolic process"/>
    <property type="evidence" value="ECO:0007669"/>
    <property type="project" value="InterPro"/>
</dbReference>
<evidence type="ECO:0000313" key="6">
    <source>
        <dbReference type="Proteomes" id="UP000498980"/>
    </source>
</evidence>
<evidence type="ECO:0000256" key="1">
    <source>
        <dbReference type="ARBA" id="ARBA00008061"/>
    </source>
</evidence>
<keyword evidence="5" id="KW-0378">Hydrolase</keyword>
<feature type="signal peptide" evidence="2">
    <location>
        <begin position="1"/>
        <end position="39"/>
    </location>
</feature>
<organism evidence="4 6">
    <name type="scientific">Streptomyces fulvorobeus</name>
    <dbReference type="NCBI Taxonomy" id="284028"/>
    <lineage>
        <taxon>Bacteria</taxon>
        <taxon>Bacillati</taxon>
        <taxon>Actinomycetota</taxon>
        <taxon>Actinomycetes</taxon>
        <taxon>Kitasatosporales</taxon>
        <taxon>Streptomycetaceae</taxon>
        <taxon>Streptomyces</taxon>
    </lineage>
</organism>
<feature type="chain" id="PRO_5033592772" evidence="2">
    <location>
        <begin position="40"/>
        <end position="859"/>
    </location>
</feature>
<dbReference type="Proteomes" id="UP000530403">
    <property type="component" value="Unassembled WGS sequence"/>
</dbReference>
<accession>A0A7J0C0T7</accession>
<sequence>MHGTSHPPRHRRTRTLSAALTAGALSLALVPALSAPAQAAAPTAVSVPGTFNSEIGCSADWSPDCSQAQLTARTDGSGAWSKTYTLPAGTYAYKAAINKSWSENYGAKAQSYGADIPLTVPVGGKRVTFVYDPVTHWITDDITSKIVTVGGTFQSEIGCAADWASDCLKSWLQDIDADGTYTWSTNSIPAGTHQVKTAIGQSWDESYGQGGSPSGGNISFTVPRAGATTKFSFNSTSHVLSVETEPGGEEPAPTDGTLGALYTPARTTFRIWSPDSSQVTVTVDGTSHTLTPVTLSGYTGVYQAVVTGDLKNKGYQFRVGNNTVRDPYAAMVKPGTTEGIVIDAGAVKPTGGSWAPTPTQTKREDAVVYEMSVRNFTIDASSGVDSAKRGKFLGLVQGGTTHNGTKTGIDHLKELGVTHVQLLPAFDFNSTVPNWGYDPLNFNVPEEQFSQFSAAEDRIREFKDMVNEYHRNGIRVLMDVVYNHTANKDVFQNISGKYYHQTELSGTGNSIDDSNPMVSRMIRDSLEHWVKNYNIDGFRFDLLGVHQYKNVDNWAKHLQSTFPDRMLQIHGEPWSGGVNDPLEAQKVRYGTVPTLAGGHVGVFNGAYRDALKGGTRDQNLGYMGGSASNATAVATGMRGSPLAVKSTNPLSDPWNPAFAYDPEQSINYVSAHDDLNLWDKITYSGVTGGATGRAGQMDRFGTGMILTSQGIPFIHEGDEFLHSKVVNGDYETAKNSYEAGDSVNAIQWGEKTANAATFTYYKDAIALRKSTPALRLPSWDAVSNQVSTTVNGQVVTSAISSNAAAPTSYDTVVVYNPTDHSSTVNLPAGSWRKILDTTGKVDATGNTAGSLAVTVFKKN</sequence>
<evidence type="ECO:0000259" key="3">
    <source>
        <dbReference type="SMART" id="SM00642"/>
    </source>
</evidence>
<comment type="similarity">
    <text evidence="1">Belongs to the glycosyl hydrolase 13 family.</text>
</comment>
<keyword evidence="5" id="KW-0326">Glycosidase</keyword>
<name>A0A7J0C0T7_9ACTN</name>
<feature type="domain" description="Glycosyl hydrolase family 13 catalytic" evidence="3">
    <location>
        <begin position="370"/>
        <end position="768"/>
    </location>
</feature>